<dbReference type="Gene3D" id="1.10.10.10">
    <property type="entry name" value="Winged helix-like DNA-binding domain superfamily/Winged helix DNA-binding domain"/>
    <property type="match status" value="1"/>
</dbReference>
<dbReference type="InterPro" id="IPR036388">
    <property type="entry name" value="WH-like_DNA-bd_sf"/>
</dbReference>
<dbReference type="STRING" id="54915.ADS79_11920"/>
<evidence type="ECO:0000313" key="4">
    <source>
        <dbReference type="Proteomes" id="UP000036834"/>
    </source>
</evidence>
<dbReference type="Proteomes" id="UP000319578">
    <property type="component" value="Unassembled WGS sequence"/>
</dbReference>
<dbReference type="InterPro" id="IPR011991">
    <property type="entry name" value="ArsR-like_HTH"/>
</dbReference>
<dbReference type="EMBL" id="LGIQ01000007">
    <property type="protein sequence ID" value="KNB72562.1"/>
    <property type="molecule type" value="Genomic_DNA"/>
</dbReference>
<protein>
    <submittedName>
        <fullName evidence="3">Transcriptional regulator</fullName>
    </submittedName>
</protein>
<dbReference type="OrthoDB" id="155998at2"/>
<dbReference type="Proteomes" id="UP000036834">
    <property type="component" value="Unassembled WGS sequence"/>
</dbReference>
<organism evidence="3 4">
    <name type="scientific">Brevibacillus reuszeri</name>
    <dbReference type="NCBI Taxonomy" id="54915"/>
    <lineage>
        <taxon>Bacteria</taxon>
        <taxon>Bacillati</taxon>
        <taxon>Bacillota</taxon>
        <taxon>Bacilli</taxon>
        <taxon>Bacillales</taxon>
        <taxon>Paenibacillaceae</taxon>
        <taxon>Brevibacillus</taxon>
    </lineage>
</organism>
<dbReference type="EMBL" id="BJON01000015">
    <property type="protein sequence ID" value="GED70426.1"/>
    <property type="molecule type" value="Genomic_DNA"/>
</dbReference>
<dbReference type="RefSeq" id="WP_049738614.1">
    <property type="nucleotide sequence ID" value="NZ_LGIQ01000007.1"/>
</dbReference>
<proteinExistence type="predicted"/>
<dbReference type="SUPFAM" id="SSF46785">
    <property type="entry name" value="Winged helix' DNA-binding domain"/>
    <property type="match status" value="1"/>
</dbReference>
<dbReference type="CDD" id="cd00090">
    <property type="entry name" value="HTH_ARSR"/>
    <property type="match status" value="1"/>
</dbReference>
<evidence type="ECO:0000313" key="2">
    <source>
        <dbReference type="EMBL" id="GED70426.1"/>
    </source>
</evidence>
<name>A0A0K9YV80_9BACL</name>
<reference evidence="4" key="1">
    <citation type="submission" date="2015-07" db="EMBL/GenBank/DDBJ databases">
        <title>Genome sequencing project for genomic taxonomy and phylogenomics of Bacillus-like bacteria.</title>
        <authorList>
            <person name="Liu B."/>
            <person name="Wang J."/>
            <person name="Zhu Y."/>
            <person name="Liu G."/>
            <person name="Chen Q."/>
            <person name="Chen Z."/>
            <person name="Lan J."/>
            <person name="Che J."/>
            <person name="Ge C."/>
            <person name="Shi H."/>
            <person name="Pan Z."/>
            <person name="Liu X."/>
        </authorList>
    </citation>
    <scope>NUCLEOTIDE SEQUENCE [LARGE SCALE GENOMIC DNA]</scope>
    <source>
        <strain evidence="4">DSM 9887</strain>
    </source>
</reference>
<dbReference type="AlphaFoldDB" id="A0A0K9YV80"/>
<reference evidence="3" key="2">
    <citation type="submission" date="2015-07" db="EMBL/GenBank/DDBJ databases">
        <title>MeaNS - Measles Nucleotide Surveillance Program.</title>
        <authorList>
            <person name="Tran T."/>
            <person name="Druce J."/>
        </authorList>
    </citation>
    <scope>NUCLEOTIDE SEQUENCE</scope>
    <source>
        <strain evidence="3">DSM 9887</strain>
    </source>
</reference>
<reference evidence="2 5" key="3">
    <citation type="submission" date="2019-06" db="EMBL/GenBank/DDBJ databases">
        <title>Whole genome shotgun sequence of Brevibacillus reuszeri NBRC 15719.</title>
        <authorList>
            <person name="Hosoyama A."/>
            <person name="Uohara A."/>
            <person name="Ohji S."/>
            <person name="Ichikawa N."/>
        </authorList>
    </citation>
    <scope>NUCLEOTIDE SEQUENCE [LARGE SCALE GENOMIC DNA]</scope>
    <source>
        <strain evidence="2 5">NBRC 15719</strain>
    </source>
</reference>
<comment type="caution">
    <text evidence="3">The sequence shown here is derived from an EMBL/GenBank/DDBJ whole genome shotgun (WGS) entry which is preliminary data.</text>
</comment>
<evidence type="ECO:0000313" key="5">
    <source>
        <dbReference type="Proteomes" id="UP000319578"/>
    </source>
</evidence>
<accession>A0A0K9YV80</accession>
<dbReference type="InterPro" id="IPR036390">
    <property type="entry name" value="WH_DNA-bd_sf"/>
</dbReference>
<evidence type="ECO:0000313" key="3">
    <source>
        <dbReference type="EMBL" id="KNB72562.1"/>
    </source>
</evidence>
<gene>
    <name evidence="3" type="ORF">ADS79_11920</name>
    <name evidence="2" type="ORF">BRE01_41280</name>
</gene>
<dbReference type="GO" id="GO:0003677">
    <property type="term" value="F:DNA binding"/>
    <property type="evidence" value="ECO:0007669"/>
    <property type="project" value="UniProtKB-KW"/>
</dbReference>
<dbReference type="Pfam" id="PF13412">
    <property type="entry name" value="HTH_24"/>
    <property type="match status" value="1"/>
</dbReference>
<keyword evidence="5" id="KW-1185">Reference proteome</keyword>
<evidence type="ECO:0000256" key="1">
    <source>
        <dbReference type="ARBA" id="ARBA00023125"/>
    </source>
</evidence>
<sequence>MTLQPKDELSTRETILHLLKTNDELSAKDLTDHLNITSMPVRRHIDSLERDGFIESRIVRRPMGRPTATYSLTERANVLFPTKYHSIALDLLDELVQESGESMVERLFERRKETLYKKYTKSLEDKDFEEKVAILADIQSENGYMVELKKTSDDEYMFIEHNCPIAKIAHQYNHACQCELRLFESLLNANISRPECLAEGSKKYVYKIRKRNLQS</sequence>
<keyword evidence="1" id="KW-0238">DNA-binding</keyword>
<dbReference type="PATRIC" id="fig|54915.3.peg.1351"/>